<feature type="compositionally biased region" description="Polar residues" evidence="1">
    <location>
        <begin position="676"/>
        <end position="686"/>
    </location>
</feature>
<proteinExistence type="predicted"/>
<feature type="region of interest" description="Disordered" evidence="1">
    <location>
        <begin position="605"/>
        <end position="640"/>
    </location>
</feature>
<accession>A0AA39F5Q5</accession>
<keyword evidence="4" id="KW-1185">Reference proteome</keyword>
<evidence type="ECO:0000256" key="2">
    <source>
        <dbReference type="SAM" id="Phobius"/>
    </source>
</evidence>
<organism evidence="3 4">
    <name type="scientific">Microctonus hyperodae</name>
    <name type="common">Parasitoid wasp</name>
    <dbReference type="NCBI Taxonomy" id="165561"/>
    <lineage>
        <taxon>Eukaryota</taxon>
        <taxon>Metazoa</taxon>
        <taxon>Ecdysozoa</taxon>
        <taxon>Arthropoda</taxon>
        <taxon>Hexapoda</taxon>
        <taxon>Insecta</taxon>
        <taxon>Pterygota</taxon>
        <taxon>Neoptera</taxon>
        <taxon>Endopterygota</taxon>
        <taxon>Hymenoptera</taxon>
        <taxon>Apocrita</taxon>
        <taxon>Ichneumonoidea</taxon>
        <taxon>Braconidae</taxon>
        <taxon>Euphorinae</taxon>
        <taxon>Microctonus</taxon>
    </lineage>
</organism>
<evidence type="ECO:0000313" key="4">
    <source>
        <dbReference type="Proteomes" id="UP001168972"/>
    </source>
</evidence>
<reference evidence="3" key="1">
    <citation type="journal article" date="2023" name="bioRxiv">
        <title>Scaffold-level genome assemblies of two parasitoid biocontrol wasps reveal the parthenogenesis mechanism and an associated novel virus.</title>
        <authorList>
            <person name="Inwood S."/>
            <person name="Skelly J."/>
            <person name="Guhlin J."/>
            <person name="Harrop T."/>
            <person name="Goldson S."/>
            <person name="Dearden P."/>
        </authorList>
    </citation>
    <scope>NUCLEOTIDE SEQUENCE</scope>
    <source>
        <strain evidence="3">Lincoln</strain>
        <tissue evidence="3">Whole body</tissue>
    </source>
</reference>
<comment type="caution">
    <text evidence="3">The sequence shown here is derived from an EMBL/GenBank/DDBJ whole genome shotgun (WGS) entry which is preliminary data.</text>
</comment>
<feature type="transmembrane region" description="Helical" evidence="2">
    <location>
        <begin position="765"/>
        <end position="794"/>
    </location>
</feature>
<feature type="region of interest" description="Disordered" evidence="1">
    <location>
        <begin position="1323"/>
        <end position="1368"/>
    </location>
</feature>
<feature type="compositionally biased region" description="Low complexity" evidence="1">
    <location>
        <begin position="1323"/>
        <end position="1343"/>
    </location>
</feature>
<feature type="region of interest" description="Disordered" evidence="1">
    <location>
        <begin position="654"/>
        <end position="709"/>
    </location>
</feature>
<keyword evidence="2" id="KW-0812">Transmembrane</keyword>
<dbReference type="Proteomes" id="UP001168972">
    <property type="component" value="Unassembled WGS sequence"/>
</dbReference>
<evidence type="ECO:0000256" key="1">
    <source>
        <dbReference type="SAM" id="MobiDB-lite"/>
    </source>
</evidence>
<name>A0AA39F5Q5_MICHY</name>
<reference evidence="3" key="2">
    <citation type="submission" date="2023-03" db="EMBL/GenBank/DDBJ databases">
        <authorList>
            <person name="Inwood S.N."/>
            <person name="Skelly J.G."/>
            <person name="Guhlin J."/>
            <person name="Harrop T.W.R."/>
            <person name="Goldson S.G."/>
            <person name="Dearden P.K."/>
        </authorList>
    </citation>
    <scope>NUCLEOTIDE SEQUENCE</scope>
    <source>
        <strain evidence="3">Lincoln</strain>
        <tissue evidence="3">Whole body</tissue>
    </source>
</reference>
<feature type="compositionally biased region" description="Basic residues" evidence="1">
    <location>
        <begin position="1344"/>
        <end position="1360"/>
    </location>
</feature>
<evidence type="ECO:0000313" key="3">
    <source>
        <dbReference type="EMBL" id="KAK0163454.1"/>
    </source>
</evidence>
<keyword evidence="2" id="KW-1133">Transmembrane helix</keyword>
<protein>
    <submittedName>
        <fullName evidence="3">Uncharacterized protein</fullName>
    </submittedName>
</protein>
<sequence>MEEKETKLKSIAGKRAVDENFSCRLLCVKMRVTVMSVFLWVLFVAAQIDARPQELGLTKATQAGIAKVEDASDARNNSTSRTIASIKAKEVGSRYKASSSASRNIHEFYSRLYHGGFTPGIINSIKSSSSRGFRLPQNWPNLNPTKINSVSLNNNSRAESYNLKLIKNENATRYSGNFNRGDNSYIYLKEKIYPIIRKNSVERVTTKPTSIKNQLVIKSKPKPSQIFFIKQLTPINLNNSKKINQKFNQIISNNKSFTTNNPLYSTVLLKNWPNDPPRDTQDLINYEKYTTFRDDIELQTPTTFKIKPNNPNTSNYVQINSMTTESLPLNFGTNNEPSINPGVQEIIQWLQLPPFTTPHNQTVTTQEIKSGETYTNIFNPNKPLSTSNPIYDYDESVNDFYLPLESPTTSSASHYQSIDSVTAVPNYSIETATFLHSVTTLVNDVISSSDPMIPQRRPVFRPSSEISQNTVVHIINPSSKKPNVTVSEGQIPEQNVSNIQPNVHIMFASQDENSSQENLKDTFGDSDCPTITINSITRVNNTIASKEGCTDLNIIINSQILSTNNFNVNGGSGLDESGQDKYVDNQESFSTNYSPILSDDQLLINNPSASTFSDPDRDDLNDSDDEESGNNAPYDVNQETNIELGDELPVEATFSEDSDTSGLENPPTAVADDISGGSSVVGQSNDAVIPGAAGQSPGGSAVSNVGDATSGLVESGGTTALSNVNNDDGDDDYDYGDDFELSPGGIMEGISSVFTYFTFLNPLNYGIFSLAAAPFAALTAGIFGVAAIFFPWAFTSGLDFARANKNTLCFRPNLEQVVKQSIHYYRTFPEVVLPSSNGERDLKGYQYMDNSLRTVATQLLNVSSNEESNLKDNNRLDKVESKLGLLIRKPDNPATGEISSNRNYFNDNVRSDTVASDMVDVSFDRSTNSKYNYFKTSHPGEAMAISEEELEHELASSMTTQKRKPTTTGGISTWILLNPPSTTAKSLIIDKSKEANNPKENQKKTTLNLVKPTVSTVKLEPIIKADSSTPSIQKNSFTRISSLKGSNKQNPTTLNPKKSTTDITFYTTMKSVTLGNTFDSTLMSTTTKDVEDDLIMSKVTTKRIISPNRTTKPAITTPKTTTIISQLTVNKSSRPNNVNQSTKSNVVQKTVTSKPPEFMKNSMNATSKIEKVTFKPVQMITTPKNTIQQSVPMFVAKLQASLHTDSNSNVPSISLASIDSTPFKNDISTSNATLNNRVQAPLKQKPSKPNNVLNVQLKKPVDTHTKIEVQPIKVNPPVLTIEKIGEPKKDISIDVDKPIAMGDSKIDVKFIFNPELTKIVETPTGSTTAASTTTPATTTITTTKRPKQKRKKNKNRRRRPSTSTTSSSINTSAIATTLIIDSNNIDENQQQISDNAATGTSLQESKIVPESEILSNATKNKKKQVDKPITSQIYSFLSREVMPSFGVMSLVGLGLGLASYFLYPFGGTISRRNYEVQPNYKYNLNEYGGNYGQSEEEVFSKVLQGMAASDGKYGGMKDYENNYYRYQAYDGAYTDPSYTTRRGDVRHPSSSVPIYRPVNTPMSYNSKYRKNEFQYSDLSTTPSYYERRTESGFIKSPASADRQFVVGNVPKGYSYEDKSSSKLTTTTESIQTDFEKQIAQSLKFAENPVNIPSNFEQPEAQALKANEGYEEIEMAPTAVVVEHGPRSLKLEKVEVSAEQMSDVKNVKKIRRKRESVIQQIPTRTEIEKMEDEEDLSNEILDIIDSAIPTMTSGMEQMKIERDTPRVEENIESQDENNKNKSISTMKNPIVDMLPTLGNKDEEKNSQSSKTTTQSTTNKKYNSTITTESITTSEKSSTTDESIPSTVASFKITIASDSPSSDPPIIVEIGDTDNTTVSSGVTTLPSNSTTDTSPPERFNFFNFIKKIAEIKFRVGLTVLKHASENFAKYLGNVQKKFNGDD</sequence>
<feature type="transmembrane region" description="Helical" evidence="2">
    <location>
        <begin position="21"/>
        <end position="43"/>
    </location>
</feature>
<gene>
    <name evidence="3" type="ORF">PV327_007132</name>
</gene>
<feature type="compositionally biased region" description="Low complexity" evidence="1">
    <location>
        <begin position="690"/>
        <end position="701"/>
    </location>
</feature>
<keyword evidence="2" id="KW-0472">Membrane</keyword>
<feature type="compositionally biased region" description="Low complexity" evidence="1">
    <location>
        <begin position="1805"/>
        <end position="1819"/>
    </location>
</feature>
<dbReference type="EMBL" id="JAQQBR010001833">
    <property type="protein sequence ID" value="KAK0163454.1"/>
    <property type="molecule type" value="Genomic_DNA"/>
</dbReference>
<feature type="region of interest" description="Disordered" evidence="1">
    <location>
        <begin position="1763"/>
        <end position="1819"/>
    </location>
</feature>